<feature type="region of interest" description="Disordered" evidence="1">
    <location>
        <begin position="22"/>
        <end position="48"/>
    </location>
</feature>
<protein>
    <submittedName>
        <fullName evidence="2">Uncharacterized protein</fullName>
    </submittedName>
</protein>
<accession>A0A5B0NHZ1</accession>
<dbReference type="EMBL" id="VDEP01000407">
    <property type="protein sequence ID" value="KAA1088204.1"/>
    <property type="molecule type" value="Genomic_DNA"/>
</dbReference>
<comment type="caution">
    <text evidence="2">The sequence shown here is derived from an EMBL/GenBank/DDBJ whole genome shotgun (WGS) entry which is preliminary data.</text>
</comment>
<evidence type="ECO:0000313" key="3">
    <source>
        <dbReference type="Proteomes" id="UP000325313"/>
    </source>
</evidence>
<gene>
    <name evidence="2" type="ORF">PGTUg99_025480</name>
</gene>
<evidence type="ECO:0000313" key="2">
    <source>
        <dbReference type="EMBL" id="KAA1088204.1"/>
    </source>
</evidence>
<reference evidence="2 3" key="1">
    <citation type="submission" date="2019-05" db="EMBL/GenBank/DDBJ databases">
        <title>Emergence of the Ug99 lineage of the wheat stem rust pathogen through somatic hybridization.</title>
        <authorList>
            <person name="Li F."/>
            <person name="Upadhyaya N.M."/>
            <person name="Sperschneider J."/>
            <person name="Matny O."/>
            <person name="Nguyen-Phuc H."/>
            <person name="Mago R."/>
            <person name="Raley C."/>
            <person name="Miller M.E."/>
            <person name="Silverstein K.A.T."/>
            <person name="Henningsen E."/>
            <person name="Hirsch C.D."/>
            <person name="Visser B."/>
            <person name="Pretorius Z.A."/>
            <person name="Steffenson B.J."/>
            <person name="Schwessinger B."/>
            <person name="Dodds P.N."/>
            <person name="Figueroa M."/>
        </authorList>
    </citation>
    <scope>NUCLEOTIDE SEQUENCE [LARGE SCALE GENOMIC DNA]</scope>
    <source>
        <strain evidence="2 3">Ug99</strain>
    </source>
</reference>
<organism evidence="2 3">
    <name type="scientific">Puccinia graminis f. sp. tritici</name>
    <dbReference type="NCBI Taxonomy" id="56615"/>
    <lineage>
        <taxon>Eukaryota</taxon>
        <taxon>Fungi</taxon>
        <taxon>Dikarya</taxon>
        <taxon>Basidiomycota</taxon>
        <taxon>Pucciniomycotina</taxon>
        <taxon>Pucciniomycetes</taxon>
        <taxon>Pucciniales</taxon>
        <taxon>Pucciniaceae</taxon>
        <taxon>Puccinia</taxon>
    </lineage>
</organism>
<dbReference type="Proteomes" id="UP000325313">
    <property type="component" value="Unassembled WGS sequence"/>
</dbReference>
<evidence type="ECO:0000256" key="1">
    <source>
        <dbReference type="SAM" id="MobiDB-lite"/>
    </source>
</evidence>
<proteinExistence type="predicted"/>
<sequence length="182" mass="19798">MSLSAANTQPASLSTLLVADTPTFIPPYPNQRHPPRPGRNHNHTDRLSRPIAEASFVVVVTRGVGGFFRLSPSSSWSDCKSPLGFQSPTIADPPSITTQQSSNINQITGNSNMECQSRRIQRRIERDDDLDMSDPPPMESNEVDSAASGANPVGPDSTDEQHLEHAMKLAHNQVSSAYASYE</sequence>
<feature type="compositionally biased region" description="Polar residues" evidence="1">
    <location>
        <begin position="172"/>
        <end position="182"/>
    </location>
</feature>
<feature type="compositionally biased region" description="Polar residues" evidence="1">
    <location>
        <begin position="85"/>
        <end position="115"/>
    </location>
</feature>
<feature type="region of interest" description="Disordered" evidence="1">
    <location>
        <begin position="85"/>
        <end position="182"/>
    </location>
</feature>
<dbReference type="AlphaFoldDB" id="A0A5B0NHZ1"/>
<name>A0A5B0NHZ1_PUCGR</name>